<dbReference type="SUPFAM" id="SSF69360">
    <property type="entry name" value="Cell wall binding repeat"/>
    <property type="match status" value="1"/>
</dbReference>
<dbReference type="EMBL" id="BAABXL010000001">
    <property type="protein sequence ID" value="GAA6269596.1"/>
    <property type="molecule type" value="Genomic_DNA"/>
</dbReference>
<feature type="signal peptide" evidence="2">
    <location>
        <begin position="1"/>
        <end position="28"/>
    </location>
</feature>
<keyword evidence="5" id="KW-1185">Reference proteome</keyword>
<feature type="chain" id="PRO_5045117832" description="DUF6273 domain-containing protein" evidence="2">
    <location>
        <begin position="29"/>
        <end position="973"/>
    </location>
</feature>
<accession>A0ABQ0B017</accession>
<feature type="domain" description="DUF6273" evidence="3">
    <location>
        <begin position="812"/>
        <end position="971"/>
    </location>
</feature>
<dbReference type="RefSeq" id="WP_191229925.1">
    <property type="nucleotide sequence ID" value="NZ_BAABXL010000001.1"/>
</dbReference>
<sequence>MRLLEPKWKGVAVYALAALLAFPNQVFAAGWMRSSTPKQERGLQSGWWYSSNEMGTEWYASDKPGNTAWHWLDGNKDGTAECYAFDHDGWMYSDTTTPDGYTVDRNGAWVVNGAVQTKAVPVPGVGTYTSRPSSSGKGGGGGGSGGHSSGGGHTSIPSSPLEPDKETERYSYTVRLLNQDGGILKEIQGKAEAGAYLSLGQYQVDGYVLMPDQELTAVLQSDGEVFTVYFQKKTDTATDSEAERLYSYTIHYVDVDTKLILGTVIGQATQGSVIDIDHPDIEDYEICDGQPTELEVESDDLVQKIYYQEVKEATPSEPSAQKVKWIVHFVDQDDHSNKIWPSQSGKIADGGELTVNYPPIIYSEDGTVWESIEEPPVVRQIYGTGTYIEYIEFANTGEVPDGEDPYEEEQKKLKGYLDQAKACESMITGEDTEKIPDQRFIVLGQMENDHRIRSLATQINDTDDHTFYVIGKNFVPNGKTIAAWFGEEAVYSNLLEDVIRIQSDTYYIARMGIKRSFSKEGCSHNWKWERGREGGCLEKGSALYICQKCGAEQEIITAPLGHIDKNNDSICDRCKKRAIPQAIGSKIQAELGGKELTFTCIADEYQGGMLYLADQTLELSTFGGYGAAEYGQSNPRKYFRDGFQNGFSIKNGLMGITGQNFSGTDYAMSLTQEDYEAYKERIDGGGFLLQDSEEGKVLGVDENGGYTLEDISQSTYGIRPAIVMETPDEGTADTVHWNIGDIQARELDGQIYMFRCIDQNYSDAQQNHRKAALFICDSVIPANYGSDYEIKQTEDGSHRYVFAPGPIVNFGNSNEYKYSSVYKWLEQQESVYNMEPTHIGVNYAYMGNSPEQEFANFDDNSFSSYYIGSQKLQAKFFILSLDEAIQYKDFMWKFEGSDKDNPETQYGSFSKGFWLRSPMGNSDNYDTGYAYIVDLVNGNIHPAAIKPQKDLGNEELNVTTTTGVRPAFTMPQD</sequence>
<dbReference type="Gene3D" id="2.10.270.10">
    <property type="entry name" value="Cholin Binding"/>
    <property type="match status" value="1"/>
</dbReference>
<comment type="caution">
    <text evidence="4">The sequence shown here is derived from an EMBL/GenBank/DDBJ whole genome shotgun (WGS) entry which is preliminary data.</text>
</comment>
<evidence type="ECO:0000313" key="4">
    <source>
        <dbReference type="EMBL" id="GAA6269596.1"/>
    </source>
</evidence>
<evidence type="ECO:0000256" key="2">
    <source>
        <dbReference type="SAM" id="SignalP"/>
    </source>
</evidence>
<organism evidence="4 5">
    <name type="scientific">Enterocloster alcoholdehydrogenati</name>
    <dbReference type="NCBI Taxonomy" id="2547410"/>
    <lineage>
        <taxon>Bacteria</taxon>
        <taxon>Bacillati</taxon>
        <taxon>Bacillota</taxon>
        <taxon>Clostridia</taxon>
        <taxon>Lachnospirales</taxon>
        <taxon>Lachnospiraceae</taxon>
        <taxon>Enterocloster</taxon>
    </lineage>
</organism>
<gene>
    <name evidence="4" type="ORF">F130042H8_26560</name>
</gene>
<feature type="region of interest" description="Disordered" evidence="1">
    <location>
        <begin position="121"/>
        <end position="167"/>
    </location>
</feature>
<evidence type="ECO:0000259" key="3">
    <source>
        <dbReference type="Pfam" id="PF19789"/>
    </source>
</evidence>
<keyword evidence="2" id="KW-0732">Signal</keyword>
<evidence type="ECO:0000313" key="5">
    <source>
        <dbReference type="Proteomes" id="UP001600894"/>
    </source>
</evidence>
<proteinExistence type="predicted"/>
<evidence type="ECO:0000256" key="1">
    <source>
        <dbReference type="SAM" id="MobiDB-lite"/>
    </source>
</evidence>
<feature type="compositionally biased region" description="Gly residues" evidence="1">
    <location>
        <begin position="136"/>
        <end position="153"/>
    </location>
</feature>
<dbReference type="Proteomes" id="UP001600894">
    <property type="component" value="Unassembled WGS sequence"/>
</dbReference>
<dbReference type="InterPro" id="IPR046240">
    <property type="entry name" value="DUF6273"/>
</dbReference>
<protein>
    <recommendedName>
        <fullName evidence="3">DUF6273 domain-containing protein</fullName>
    </recommendedName>
</protein>
<name>A0ABQ0B017_9FIRM</name>
<dbReference type="Pfam" id="PF19789">
    <property type="entry name" value="DUF6273"/>
    <property type="match status" value="1"/>
</dbReference>
<reference evidence="4 5" key="1">
    <citation type="submission" date="2024-04" db="EMBL/GenBank/DDBJ databases">
        <title>Defined microbial consortia suppress multidrug-resistant proinflammatory Enterobacteriaceae via ecological control.</title>
        <authorList>
            <person name="Furuichi M."/>
            <person name="Kawaguchi T."/>
            <person name="Pust M."/>
            <person name="Yasuma K."/>
            <person name="Plichta D."/>
            <person name="Hasegawa N."/>
            <person name="Ohya T."/>
            <person name="Bhattarai S."/>
            <person name="Sasajima S."/>
            <person name="Aoto Y."/>
            <person name="Tuganbaev T."/>
            <person name="Yaginuma M."/>
            <person name="Ueda M."/>
            <person name="Okahashi N."/>
            <person name="Amafuji K."/>
            <person name="Kiridooshi Y."/>
            <person name="Sugita K."/>
            <person name="Strazar M."/>
            <person name="Skelly A."/>
            <person name="Suda W."/>
            <person name="Hattori M."/>
            <person name="Nakamoto N."/>
            <person name="Caballero S."/>
            <person name="Norman J."/>
            <person name="Olle B."/>
            <person name="Tanoue T."/>
            <person name="Arita M."/>
            <person name="Bucci V."/>
            <person name="Atarashi K."/>
            <person name="Xavier R."/>
            <person name="Honda K."/>
        </authorList>
    </citation>
    <scope>NUCLEOTIDE SEQUENCE [LARGE SCALE GENOMIC DNA]</scope>
    <source>
        <strain evidence="5">f13</strain>
    </source>
</reference>